<reference evidence="2 3" key="1">
    <citation type="submission" date="2019-02" db="EMBL/GenBank/DDBJ databases">
        <title>Closed genome of Sporomusa termitida DSM 4440.</title>
        <authorList>
            <person name="Poehlein A."/>
            <person name="Daniel R."/>
        </authorList>
    </citation>
    <scope>NUCLEOTIDE SEQUENCE [LARGE SCALE GENOMIC DNA]</scope>
    <source>
        <strain evidence="2 3">DSM 4440</strain>
    </source>
</reference>
<sequence length="51" mass="5422">MLPASGAGFPEAPASRSGQDRCGGPVKEKIKLTEGLQAIVTDPEFARQYVF</sequence>
<evidence type="ECO:0000313" key="3">
    <source>
        <dbReference type="Proteomes" id="UP000320776"/>
    </source>
</evidence>
<accession>A0A517DRG7</accession>
<proteinExistence type="predicted"/>
<dbReference type="AlphaFoldDB" id="A0A517DRG7"/>
<evidence type="ECO:0000313" key="2">
    <source>
        <dbReference type="EMBL" id="QDR79951.1"/>
    </source>
</evidence>
<gene>
    <name evidence="2" type="ORF">SPTER_12550</name>
</gene>
<dbReference type="Proteomes" id="UP000320776">
    <property type="component" value="Chromosome"/>
</dbReference>
<feature type="region of interest" description="Disordered" evidence="1">
    <location>
        <begin position="1"/>
        <end position="25"/>
    </location>
</feature>
<dbReference type="EMBL" id="CP036259">
    <property type="protein sequence ID" value="QDR79951.1"/>
    <property type="molecule type" value="Genomic_DNA"/>
</dbReference>
<organism evidence="2 3">
    <name type="scientific">Sporomusa termitida</name>
    <dbReference type="NCBI Taxonomy" id="2377"/>
    <lineage>
        <taxon>Bacteria</taxon>
        <taxon>Bacillati</taxon>
        <taxon>Bacillota</taxon>
        <taxon>Negativicutes</taxon>
        <taxon>Selenomonadales</taxon>
        <taxon>Sporomusaceae</taxon>
        <taxon>Sporomusa</taxon>
    </lineage>
</organism>
<keyword evidence="3" id="KW-1185">Reference proteome</keyword>
<protein>
    <submittedName>
        <fullName evidence="2">Uncharacterized protein</fullName>
    </submittedName>
</protein>
<dbReference type="KEGG" id="sted:SPTER_12550"/>
<name>A0A517DRG7_9FIRM</name>
<evidence type="ECO:0000256" key="1">
    <source>
        <dbReference type="SAM" id="MobiDB-lite"/>
    </source>
</evidence>